<dbReference type="OrthoDB" id="154414at2"/>
<dbReference type="STRING" id="1129794.C427_2666"/>
<dbReference type="HOGENOM" id="CLU_010194_2_1_6"/>
<dbReference type="RefSeq" id="WP_007635296.1">
    <property type="nucleotide sequence ID" value="NC_020514.1"/>
</dbReference>
<dbReference type="InterPro" id="IPR020904">
    <property type="entry name" value="Sc_DH/Rdtase_CS"/>
</dbReference>
<dbReference type="PATRIC" id="fig|1129794.4.peg.2645"/>
<dbReference type="PROSITE" id="PS00061">
    <property type="entry name" value="ADH_SHORT"/>
    <property type="match status" value="1"/>
</dbReference>
<keyword evidence="2" id="KW-0560">Oxidoreductase</keyword>
<dbReference type="eggNOG" id="COG4221">
    <property type="taxonomic scope" value="Bacteria"/>
</dbReference>
<name>K6ZJI3_9ALTE</name>
<dbReference type="PRINTS" id="PR00081">
    <property type="entry name" value="GDHRDH"/>
</dbReference>
<dbReference type="SUPFAM" id="SSF51735">
    <property type="entry name" value="NAD(P)-binding Rossmann-fold domains"/>
    <property type="match status" value="1"/>
</dbReference>
<dbReference type="Pfam" id="PF00106">
    <property type="entry name" value="adh_short"/>
    <property type="match status" value="1"/>
</dbReference>
<dbReference type="KEGG" id="gps:C427_2666"/>
<evidence type="ECO:0000256" key="2">
    <source>
        <dbReference type="ARBA" id="ARBA00023002"/>
    </source>
</evidence>
<dbReference type="Gene3D" id="3.40.50.720">
    <property type="entry name" value="NAD(P)-binding Rossmann-like Domain"/>
    <property type="match status" value="1"/>
</dbReference>
<protein>
    <submittedName>
        <fullName evidence="3">Short chain dehydrogenase/reductase oxidoreductase</fullName>
    </submittedName>
</protein>
<dbReference type="PANTHER" id="PTHR24322:SF736">
    <property type="entry name" value="RETINOL DEHYDROGENASE 10"/>
    <property type="match status" value="1"/>
</dbReference>
<evidence type="ECO:0000313" key="3">
    <source>
        <dbReference type="EMBL" id="AGH44775.1"/>
    </source>
</evidence>
<gene>
    <name evidence="3" type="ORF">C427_2666</name>
</gene>
<dbReference type="GO" id="GO:0016616">
    <property type="term" value="F:oxidoreductase activity, acting on the CH-OH group of donors, NAD or NADP as acceptor"/>
    <property type="evidence" value="ECO:0007669"/>
    <property type="project" value="TreeGrafter"/>
</dbReference>
<reference evidence="3 4" key="1">
    <citation type="journal article" date="2013" name="Genome Announc.">
        <title>Complete Genome Sequence of Glaciecola psychrophila Strain 170T.</title>
        <authorList>
            <person name="Yin J."/>
            <person name="Chen J."/>
            <person name="Liu G."/>
            <person name="Yu Y."/>
            <person name="Song L."/>
            <person name="Wang X."/>
            <person name="Qu X."/>
        </authorList>
    </citation>
    <scope>NUCLEOTIDE SEQUENCE [LARGE SCALE GENOMIC DNA]</scope>
    <source>
        <strain evidence="3 4">170</strain>
    </source>
</reference>
<dbReference type="AlphaFoldDB" id="K6ZJI3"/>
<comment type="similarity">
    <text evidence="1">Belongs to the short-chain dehydrogenases/reductases (SDR) family.</text>
</comment>
<dbReference type="InterPro" id="IPR036291">
    <property type="entry name" value="NAD(P)-bd_dom_sf"/>
</dbReference>
<dbReference type="Proteomes" id="UP000011864">
    <property type="component" value="Chromosome"/>
</dbReference>
<organism evidence="3 4">
    <name type="scientific">Paraglaciecola psychrophila 170</name>
    <dbReference type="NCBI Taxonomy" id="1129794"/>
    <lineage>
        <taxon>Bacteria</taxon>
        <taxon>Pseudomonadati</taxon>
        <taxon>Pseudomonadota</taxon>
        <taxon>Gammaproteobacteria</taxon>
        <taxon>Alteromonadales</taxon>
        <taxon>Alteromonadaceae</taxon>
        <taxon>Paraglaciecola</taxon>
    </lineage>
</organism>
<dbReference type="InterPro" id="IPR002347">
    <property type="entry name" value="SDR_fam"/>
</dbReference>
<keyword evidence="4" id="KW-1185">Reference proteome</keyword>
<accession>K6ZJI3</accession>
<dbReference type="PANTHER" id="PTHR24322">
    <property type="entry name" value="PKSB"/>
    <property type="match status" value="1"/>
</dbReference>
<proteinExistence type="inferred from homology"/>
<evidence type="ECO:0000313" key="4">
    <source>
        <dbReference type="Proteomes" id="UP000011864"/>
    </source>
</evidence>
<dbReference type="CDD" id="cd05233">
    <property type="entry name" value="SDR_c"/>
    <property type="match status" value="1"/>
</dbReference>
<evidence type="ECO:0000256" key="1">
    <source>
        <dbReference type="ARBA" id="ARBA00006484"/>
    </source>
</evidence>
<dbReference type="EMBL" id="CP003837">
    <property type="protein sequence ID" value="AGH44775.1"/>
    <property type="molecule type" value="Genomic_DNA"/>
</dbReference>
<sequence length="259" mass="27768">MELQDKIILITGAGSGIGRALAVRFHAAGAKKIVAVDINLSNAQVTADMVSGVAMMADVAKEDDICRVIEETEAKVGPIDLFCSNAGVAIGESIDSPNNQWQASWDINVMSHVYAARHLVPRMVARGGGYFLNTSSAAGLLNQIGGAAYGVTKHAAVGFGEWLAIHHKHEGISVSMLCPQAVRTPMTALDNDAIAAAASNGMIEPEELANCVVEELRKESFLILPHAIVQEYMRNKTTNYDRWIGGMNKLMRHIMGIGK</sequence>